<dbReference type="RefSeq" id="XP_041291615.1">
    <property type="nucleotide sequence ID" value="XM_041437692.1"/>
</dbReference>
<gene>
    <name evidence="8" type="ORF">F5147DRAFT_700466</name>
</gene>
<dbReference type="InterPro" id="IPR013655">
    <property type="entry name" value="PAS_fold_3"/>
</dbReference>
<comment type="subcellular location">
    <subcellularLocation>
        <location evidence="1">Nucleus</location>
    </subcellularLocation>
</comment>
<evidence type="ECO:0000259" key="7">
    <source>
        <dbReference type="PROSITE" id="PS50112"/>
    </source>
</evidence>
<dbReference type="GO" id="GO:0000981">
    <property type="term" value="F:DNA-binding transcription factor activity, RNA polymerase II-specific"/>
    <property type="evidence" value="ECO:0007669"/>
    <property type="project" value="TreeGrafter"/>
</dbReference>
<reference evidence="8" key="1">
    <citation type="journal article" date="2020" name="New Phytol.">
        <title>Comparative genomics reveals dynamic genome evolution in host specialist ectomycorrhizal fungi.</title>
        <authorList>
            <person name="Lofgren L.A."/>
            <person name="Nguyen N.H."/>
            <person name="Vilgalys R."/>
            <person name="Ruytinx J."/>
            <person name="Liao H.L."/>
            <person name="Branco S."/>
            <person name="Kuo A."/>
            <person name="LaButti K."/>
            <person name="Lipzen A."/>
            <person name="Andreopoulos W."/>
            <person name="Pangilinan J."/>
            <person name="Riley R."/>
            <person name="Hundley H."/>
            <person name="Na H."/>
            <person name="Barry K."/>
            <person name="Grigoriev I.V."/>
            <person name="Stajich J.E."/>
            <person name="Kennedy P.G."/>
        </authorList>
    </citation>
    <scope>NUCLEOTIDE SEQUENCE</scope>
    <source>
        <strain evidence="8">FC423</strain>
    </source>
</reference>
<dbReference type="Pfam" id="PF08447">
    <property type="entry name" value="PAS_3"/>
    <property type="match status" value="1"/>
</dbReference>
<feature type="region of interest" description="Disordered" evidence="6">
    <location>
        <begin position="137"/>
        <end position="180"/>
    </location>
</feature>
<evidence type="ECO:0000313" key="8">
    <source>
        <dbReference type="EMBL" id="KAG2106577.1"/>
    </source>
</evidence>
<dbReference type="GeneID" id="64699951"/>
<dbReference type="InterPro" id="IPR000014">
    <property type="entry name" value="PAS"/>
</dbReference>
<feature type="region of interest" description="Disordered" evidence="6">
    <location>
        <begin position="299"/>
        <end position="330"/>
    </location>
</feature>
<evidence type="ECO:0000256" key="4">
    <source>
        <dbReference type="ARBA" id="ARBA00023163"/>
    </source>
</evidence>
<protein>
    <recommendedName>
        <fullName evidence="7">PAS domain-containing protein</fullName>
    </recommendedName>
</protein>
<dbReference type="NCBIfam" id="TIGR00229">
    <property type="entry name" value="sensory_box"/>
    <property type="match status" value="1"/>
</dbReference>
<dbReference type="OrthoDB" id="411251at2759"/>
<name>A0A9P7F5H1_9AGAM</name>
<keyword evidence="4" id="KW-0804">Transcription</keyword>
<dbReference type="PANTHER" id="PTHR23043">
    <property type="entry name" value="HYPOXIA-INDUCIBLE FACTOR 1 ALPHA"/>
    <property type="match status" value="1"/>
</dbReference>
<organism evidence="8 9">
    <name type="scientific">Suillus discolor</name>
    <dbReference type="NCBI Taxonomy" id="1912936"/>
    <lineage>
        <taxon>Eukaryota</taxon>
        <taxon>Fungi</taxon>
        <taxon>Dikarya</taxon>
        <taxon>Basidiomycota</taxon>
        <taxon>Agaricomycotina</taxon>
        <taxon>Agaricomycetes</taxon>
        <taxon>Agaricomycetidae</taxon>
        <taxon>Boletales</taxon>
        <taxon>Suillineae</taxon>
        <taxon>Suillaceae</taxon>
        <taxon>Suillus</taxon>
    </lineage>
</organism>
<evidence type="ECO:0000313" key="9">
    <source>
        <dbReference type="Proteomes" id="UP000823399"/>
    </source>
</evidence>
<dbReference type="Proteomes" id="UP000823399">
    <property type="component" value="Unassembled WGS sequence"/>
</dbReference>
<evidence type="ECO:0000256" key="5">
    <source>
        <dbReference type="ARBA" id="ARBA00023242"/>
    </source>
</evidence>
<keyword evidence="5" id="KW-0539">Nucleus</keyword>
<dbReference type="AlphaFoldDB" id="A0A9P7F5H1"/>
<dbReference type="PROSITE" id="PS50112">
    <property type="entry name" value="PAS"/>
    <property type="match status" value="1"/>
</dbReference>
<dbReference type="SUPFAM" id="SSF55785">
    <property type="entry name" value="PYP-like sensor domain (PAS domain)"/>
    <property type="match status" value="1"/>
</dbReference>
<keyword evidence="2" id="KW-0805">Transcription regulation</keyword>
<comment type="caution">
    <text evidence="8">The sequence shown here is derived from an EMBL/GenBank/DDBJ whole genome shotgun (WGS) entry which is preliminary data.</text>
</comment>
<feature type="compositionally biased region" description="Low complexity" evidence="6">
    <location>
        <begin position="155"/>
        <end position="165"/>
    </location>
</feature>
<keyword evidence="9" id="KW-1185">Reference proteome</keyword>
<keyword evidence="3" id="KW-0238">DNA-binding</keyword>
<dbReference type="PANTHER" id="PTHR23043:SF17">
    <property type="entry name" value="PROTEIN SIMILAR"/>
    <property type="match status" value="1"/>
</dbReference>
<evidence type="ECO:0000256" key="3">
    <source>
        <dbReference type="ARBA" id="ARBA00023125"/>
    </source>
</evidence>
<feature type="compositionally biased region" description="Low complexity" evidence="6">
    <location>
        <begin position="308"/>
        <end position="329"/>
    </location>
</feature>
<feature type="domain" description="PAS" evidence="7">
    <location>
        <begin position="13"/>
        <end position="68"/>
    </location>
</feature>
<dbReference type="Gene3D" id="3.30.450.20">
    <property type="entry name" value="PAS domain"/>
    <property type="match status" value="1"/>
</dbReference>
<dbReference type="SMART" id="SM00091">
    <property type="entry name" value="PAS"/>
    <property type="match status" value="1"/>
</dbReference>
<sequence length="362" mass="39794">MESETPRVSFISIVDFSEDARWLFLTESVSDLLGFEPRELIGRPALELVHPDEFSQVKQMHYDTIREDKAAALAYLRLKHKDPFKGYILCAVSRTVVHSVVVGSVSFATPGGKALQNTSTAQEVEVVTPSAKNFELRRWGDPSPMTSSPSIPDLASRTACASTDSDTSDESSSRSRSKKPTIISFNPMPCQSLRSALILDRFSIHCTVLYCSNDLLLSTTRVLGRSFFDFVTSRTEHSVRSWIDVIKSWGVNDRGQPSDGGFGFGKFVLLLAGRNSRGENEQDAPLSRRRLGDARINYRMPSSPRCASHSSPGTSSRSRPPSSMSSSSSDQEISVDAVFSGHSDGILLVLRPTSKCVTIWSS</sequence>
<evidence type="ECO:0000256" key="1">
    <source>
        <dbReference type="ARBA" id="ARBA00004123"/>
    </source>
</evidence>
<dbReference type="EMBL" id="JABBWM010000035">
    <property type="protein sequence ID" value="KAG2106577.1"/>
    <property type="molecule type" value="Genomic_DNA"/>
</dbReference>
<accession>A0A9P7F5H1</accession>
<proteinExistence type="predicted"/>
<dbReference type="CDD" id="cd00130">
    <property type="entry name" value="PAS"/>
    <property type="match status" value="1"/>
</dbReference>
<evidence type="ECO:0000256" key="2">
    <source>
        <dbReference type="ARBA" id="ARBA00023015"/>
    </source>
</evidence>
<dbReference type="InterPro" id="IPR035965">
    <property type="entry name" value="PAS-like_dom_sf"/>
</dbReference>
<evidence type="ECO:0000256" key="6">
    <source>
        <dbReference type="SAM" id="MobiDB-lite"/>
    </source>
</evidence>
<dbReference type="GO" id="GO:0005634">
    <property type="term" value="C:nucleus"/>
    <property type="evidence" value="ECO:0007669"/>
    <property type="project" value="UniProtKB-SubCell"/>
</dbReference>
<dbReference type="GO" id="GO:0000977">
    <property type="term" value="F:RNA polymerase II transcription regulatory region sequence-specific DNA binding"/>
    <property type="evidence" value="ECO:0007669"/>
    <property type="project" value="TreeGrafter"/>
</dbReference>